<evidence type="ECO:0000313" key="2">
    <source>
        <dbReference type="EMBL" id="GAA2207608.1"/>
    </source>
</evidence>
<reference evidence="3" key="1">
    <citation type="journal article" date="2019" name="Int. J. Syst. Evol. Microbiol.">
        <title>The Global Catalogue of Microorganisms (GCM) 10K type strain sequencing project: providing services to taxonomists for standard genome sequencing and annotation.</title>
        <authorList>
            <consortium name="The Broad Institute Genomics Platform"/>
            <consortium name="The Broad Institute Genome Sequencing Center for Infectious Disease"/>
            <person name="Wu L."/>
            <person name="Ma J."/>
        </authorList>
    </citation>
    <scope>NUCLEOTIDE SEQUENCE [LARGE SCALE GENOMIC DNA]</scope>
    <source>
        <strain evidence="3">JCM 16114</strain>
    </source>
</reference>
<feature type="region of interest" description="Disordered" evidence="1">
    <location>
        <begin position="30"/>
        <end position="55"/>
    </location>
</feature>
<keyword evidence="3" id="KW-1185">Reference proteome</keyword>
<dbReference type="EMBL" id="BAAAQX010000006">
    <property type="protein sequence ID" value="GAA2207608.1"/>
    <property type="molecule type" value="Genomic_DNA"/>
</dbReference>
<sequence>MESVTDAEQWAALARQWLALSSRRAAQAMREREQEAARRRREWRPDAGWRGKRADAEAVQDLERVRWATEPEPADGVPGEEEIEAAREALAREVALARARERARRERDS</sequence>
<gene>
    <name evidence="2" type="ORF">GCM10009850_030660</name>
</gene>
<comment type="caution">
    <text evidence="2">The sequence shown here is derived from an EMBL/GenBank/DDBJ whole genome shotgun (WGS) entry which is preliminary data.</text>
</comment>
<organism evidence="2 3">
    <name type="scientific">Nonomuraea monospora</name>
    <dbReference type="NCBI Taxonomy" id="568818"/>
    <lineage>
        <taxon>Bacteria</taxon>
        <taxon>Bacillati</taxon>
        <taxon>Actinomycetota</taxon>
        <taxon>Actinomycetes</taxon>
        <taxon>Streptosporangiales</taxon>
        <taxon>Streptosporangiaceae</taxon>
        <taxon>Nonomuraea</taxon>
    </lineage>
</organism>
<proteinExistence type="predicted"/>
<accession>A0ABP5PAI7</accession>
<evidence type="ECO:0000256" key="1">
    <source>
        <dbReference type="SAM" id="MobiDB-lite"/>
    </source>
</evidence>
<evidence type="ECO:0000313" key="3">
    <source>
        <dbReference type="Proteomes" id="UP001499843"/>
    </source>
</evidence>
<protein>
    <submittedName>
        <fullName evidence="2">Uncharacterized protein</fullName>
    </submittedName>
</protein>
<dbReference type="Proteomes" id="UP001499843">
    <property type="component" value="Unassembled WGS sequence"/>
</dbReference>
<name>A0ABP5PAI7_9ACTN</name>